<dbReference type="Pfam" id="PF03462">
    <property type="entry name" value="PCRF"/>
    <property type="match status" value="1"/>
</dbReference>
<dbReference type="OMA" id="MDSINYD"/>
<dbReference type="PANTHER" id="PTHR43116">
    <property type="entry name" value="PEPTIDE CHAIN RELEASE FACTOR 2"/>
    <property type="match status" value="1"/>
</dbReference>
<dbReference type="InterPro" id="IPR045853">
    <property type="entry name" value="Pep_chain_release_fac_I_sf"/>
</dbReference>
<evidence type="ECO:0000313" key="3">
    <source>
        <dbReference type="Proteomes" id="UP000316621"/>
    </source>
</evidence>
<protein>
    <recommendedName>
        <fullName evidence="1">Peptide chain release factor domain-containing protein</fullName>
    </recommendedName>
</protein>
<accession>A0A4Y7L0B3</accession>
<organism evidence="2 3">
    <name type="scientific">Papaver somniferum</name>
    <name type="common">Opium poppy</name>
    <dbReference type="NCBI Taxonomy" id="3469"/>
    <lineage>
        <taxon>Eukaryota</taxon>
        <taxon>Viridiplantae</taxon>
        <taxon>Streptophyta</taxon>
        <taxon>Embryophyta</taxon>
        <taxon>Tracheophyta</taxon>
        <taxon>Spermatophyta</taxon>
        <taxon>Magnoliopsida</taxon>
        <taxon>Ranunculales</taxon>
        <taxon>Papaveraceae</taxon>
        <taxon>Papaveroideae</taxon>
        <taxon>Papaver</taxon>
    </lineage>
</organism>
<dbReference type="AlphaFoldDB" id="A0A4Y7L0B3"/>
<sequence>MFVCVVEFNFSAVLILLGLFSLKKKIDDAVLRAEMLIPALEMEEARQIQQEEMLREYDLWDNVAKSNEILNELGDTTRSVDALKDLRYKAEEAKLITQLADMDAINYRLFKQAYSASVDVSKFLDRYEMSKLLSGPYDMEGACVIIRAGSRGVNPEVWAEQLLSMYRKWGAKQGYKGRIVEKYPSKDGGFKLVTLEFESEYAYGYLSGERGVHYMIKGSHNDPETNLATVDVIPLFLETTPDLQLDDNDMVFSSLSPHGEEQLLCRSEPAVSVRHIPTGIEVQSSDLGWLVGGKKVLSMLDFLWVGDAVEHSILVSTVPIALLQEMFLVKYPDERSHFGNKIKALNRLKAKLLVIATEQRVSSLKSIKRDSVSDILSQEARRYVFHPYKLVQDVKTGIQLPDLNSVLDGNIEPLIGANISFRQTSDPI</sequence>
<dbReference type="SUPFAM" id="SSF75620">
    <property type="entry name" value="Release factor"/>
    <property type="match status" value="2"/>
</dbReference>
<dbReference type="Gene3D" id="3.30.160.20">
    <property type="match status" value="2"/>
</dbReference>
<feature type="domain" description="Peptide chain release factor" evidence="1">
    <location>
        <begin position="98"/>
        <end position="209"/>
    </location>
</feature>
<dbReference type="Proteomes" id="UP000316621">
    <property type="component" value="Chromosome 9"/>
</dbReference>
<dbReference type="SMART" id="SM00937">
    <property type="entry name" value="PCRF"/>
    <property type="match status" value="1"/>
</dbReference>
<keyword evidence="3" id="KW-1185">Reference proteome</keyword>
<gene>
    <name evidence="2" type="ORF">C5167_002164</name>
</gene>
<dbReference type="Gene3D" id="3.30.70.1660">
    <property type="match status" value="2"/>
</dbReference>
<evidence type="ECO:0000313" key="2">
    <source>
        <dbReference type="EMBL" id="RZC77635.1"/>
    </source>
</evidence>
<dbReference type="EMBL" id="CM010723">
    <property type="protein sequence ID" value="RZC77635.1"/>
    <property type="molecule type" value="Genomic_DNA"/>
</dbReference>
<dbReference type="PANTHER" id="PTHR43116:SF4">
    <property type="entry name" value="PEPTIDE CHAIN RELEASE FACTOR PRFB3, CHLOROPLASTIC"/>
    <property type="match status" value="1"/>
</dbReference>
<dbReference type="GO" id="GO:0003747">
    <property type="term" value="F:translation release factor activity"/>
    <property type="evidence" value="ECO:0007669"/>
    <property type="project" value="InterPro"/>
</dbReference>
<dbReference type="InterPro" id="IPR005139">
    <property type="entry name" value="PCRF"/>
</dbReference>
<reference evidence="2 3" key="1">
    <citation type="journal article" date="2018" name="Science">
        <title>The opium poppy genome and morphinan production.</title>
        <authorList>
            <person name="Guo L."/>
            <person name="Winzer T."/>
            <person name="Yang X."/>
            <person name="Li Y."/>
            <person name="Ning Z."/>
            <person name="He Z."/>
            <person name="Teodor R."/>
            <person name="Lu Y."/>
            <person name="Bowser T.A."/>
            <person name="Graham I.A."/>
            <person name="Ye K."/>
        </authorList>
    </citation>
    <scope>NUCLEOTIDE SEQUENCE [LARGE SCALE GENOMIC DNA]</scope>
    <source>
        <strain evidence="3">cv. HN1</strain>
        <tissue evidence="2">Leaves</tissue>
    </source>
</reference>
<name>A0A4Y7L0B3_PAPSO</name>
<dbReference type="GO" id="GO:0005737">
    <property type="term" value="C:cytoplasm"/>
    <property type="evidence" value="ECO:0007669"/>
    <property type="project" value="UniProtKB-ARBA"/>
</dbReference>
<dbReference type="STRING" id="3469.A0A4Y7L0B3"/>
<dbReference type="Gramene" id="RZC77635">
    <property type="protein sequence ID" value="RZC77635"/>
    <property type="gene ID" value="C5167_002164"/>
</dbReference>
<evidence type="ECO:0000259" key="1">
    <source>
        <dbReference type="SMART" id="SM00937"/>
    </source>
</evidence>
<proteinExistence type="predicted"/>